<dbReference type="InterPro" id="IPR025404">
    <property type="entry name" value="DUF4130"/>
</dbReference>
<evidence type="ECO:0000313" key="3">
    <source>
        <dbReference type="Proteomes" id="UP000662373"/>
    </source>
</evidence>
<dbReference type="InterPro" id="IPR023875">
    <property type="entry name" value="DNA_repair_put"/>
</dbReference>
<gene>
    <name evidence="2" type="ORF">JEM65_01470</name>
</gene>
<name>A0A934KPZ2_9FLAO</name>
<dbReference type="RefSeq" id="WP_199596775.1">
    <property type="nucleotide sequence ID" value="NZ_JAEHJZ010000003.1"/>
</dbReference>
<reference evidence="2 3" key="1">
    <citation type="submission" date="2020-09" db="EMBL/GenBank/DDBJ databases">
        <title>Draft genome of Gelidibacter salicanalis PAMC21136.</title>
        <authorList>
            <person name="Park H."/>
        </authorList>
    </citation>
    <scope>NUCLEOTIDE SEQUENCE [LARGE SCALE GENOMIC DNA]</scope>
    <source>
        <strain evidence="2 3">PAMC21136</strain>
    </source>
</reference>
<dbReference type="Proteomes" id="UP000662373">
    <property type="component" value="Unassembled WGS sequence"/>
</dbReference>
<proteinExistence type="predicted"/>
<sequence>MLVSEEHTLIYDGTFDGFLTGVFDVYELKLQTVIFQRPESVQESLFGNTLEITTDLNKADRVWKGIKSKTSARGSSRLYAAFLSGQWQVEALLLDYIQLAFESALLIDSDFSNETVLKISQIAKSVGREKHRMEAFVRFRLTNDGIYFATIEPDFDVLPLISKHFKNRYADQKWIIYDMKRGYGLYYDLDKVEVMQLSLPEGFDATKTKSDYFIASELEFQTLWQDYFESTNIASRKNMKLNVQHVPKRYWKYLSEKLR</sequence>
<evidence type="ECO:0000259" key="1">
    <source>
        <dbReference type="Pfam" id="PF13566"/>
    </source>
</evidence>
<evidence type="ECO:0000313" key="2">
    <source>
        <dbReference type="EMBL" id="MBJ7879326.1"/>
    </source>
</evidence>
<comment type="caution">
    <text evidence="2">The sequence shown here is derived from an EMBL/GenBank/DDBJ whole genome shotgun (WGS) entry which is preliminary data.</text>
</comment>
<organism evidence="2 3">
    <name type="scientific">Gelidibacter salicanalis</name>
    <dbReference type="NCBI Taxonomy" id="291193"/>
    <lineage>
        <taxon>Bacteria</taxon>
        <taxon>Pseudomonadati</taxon>
        <taxon>Bacteroidota</taxon>
        <taxon>Flavobacteriia</taxon>
        <taxon>Flavobacteriales</taxon>
        <taxon>Flavobacteriaceae</taxon>
        <taxon>Gelidibacter</taxon>
    </lineage>
</organism>
<dbReference type="Pfam" id="PF13566">
    <property type="entry name" value="DUF4130"/>
    <property type="match status" value="1"/>
</dbReference>
<dbReference type="NCBIfam" id="TIGR03915">
    <property type="entry name" value="SAM_7_link_chp"/>
    <property type="match status" value="1"/>
</dbReference>
<accession>A0A934KPZ2</accession>
<protein>
    <submittedName>
        <fullName evidence="2">TIGR03915 family putative DNA repair protein</fullName>
    </submittedName>
</protein>
<dbReference type="EMBL" id="JAEHJZ010000003">
    <property type="protein sequence ID" value="MBJ7879326.1"/>
    <property type="molecule type" value="Genomic_DNA"/>
</dbReference>
<dbReference type="AlphaFoldDB" id="A0A934KPZ2"/>
<keyword evidence="3" id="KW-1185">Reference proteome</keyword>
<feature type="domain" description="DUF4130" evidence="1">
    <location>
        <begin position="89"/>
        <end position="256"/>
    </location>
</feature>